<keyword evidence="8" id="KW-0539">Nucleus</keyword>
<dbReference type="GO" id="GO:0008023">
    <property type="term" value="C:transcription elongation factor complex"/>
    <property type="evidence" value="ECO:0007669"/>
    <property type="project" value="TreeGrafter"/>
</dbReference>
<evidence type="ECO:0000256" key="9">
    <source>
        <dbReference type="SAM" id="MobiDB-lite"/>
    </source>
</evidence>
<feature type="compositionally biased region" description="Basic and acidic residues" evidence="9">
    <location>
        <begin position="384"/>
        <end position="393"/>
    </location>
</feature>
<dbReference type="PANTHER" id="PTHR12896:SF1">
    <property type="entry name" value="ELONGATOR COMPLEX PROTEIN 4"/>
    <property type="match status" value="1"/>
</dbReference>
<keyword evidence="7" id="KW-0819">tRNA processing</keyword>
<keyword evidence="6" id="KW-0963">Cytoplasm</keyword>
<evidence type="ECO:0000313" key="11">
    <source>
        <dbReference type="Proteomes" id="UP000019487"/>
    </source>
</evidence>
<feature type="region of interest" description="Disordered" evidence="9">
    <location>
        <begin position="1"/>
        <end position="22"/>
    </location>
</feature>
<dbReference type="InterPro" id="IPR008728">
    <property type="entry name" value="Elongator_complex_protein_4"/>
</dbReference>
<evidence type="ECO:0000256" key="8">
    <source>
        <dbReference type="ARBA" id="ARBA00023242"/>
    </source>
</evidence>
<proteinExistence type="inferred from homology"/>
<dbReference type="EMBL" id="AYSA01000161">
    <property type="protein sequence ID" value="ESZ95901.1"/>
    <property type="molecule type" value="Genomic_DNA"/>
</dbReference>
<dbReference type="Gene3D" id="3.40.50.300">
    <property type="entry name" value="P-loop containing nucleotide triphosphate hydrolases"/>
    <property type="match status" value="1"/>
</dbReference>
<dbReference type="OrthoDB" id="289162at2759"/>
<evidence type="ECO:0000256" key="1">
    <source>
        <dbReference type="ARBA" id="ARBA00004123"/>
    </source>
</evidence>
<dbReference type="InterPro" id="IPR027417">
    <property type="entry name" value="P-loop_NTPase"/>
</dbReference>
<comment type="caution">
    <text evidence="10">The sequence shown here is derived from an EMBL/GenBank/DDBJ whole genome shotgun (WGS) entry which is preliminary data.</text>
</comment>
<organism evidence="10 11">
    <name type="scientific">Sclerotinia borealis (strain F-4128)</name>
    <dbReference type="NCBI Taxonomy" id="1432307"/>
    <lineage>
        <taxon>Eukaryota</taxon>
        <taxon>Fungi</taxon>
        <taxon>Dikarya</taxon>
        <taxon>Ascomycota</taxon>
        <taxon>Pezizomycotina</taxon>
        <taxon>Leotiomycetes</taxon>
        <taxon>Helotiales</taxon>
        <taxon>Sclerotiniaceae</taxon>
        <taxon>Sclerotinia</taxon>
    </lineage>
</organism>
<dbReference type="GO" id="GO:0002098">
    <property type="term" value="P:tRNA wobble uridine modification"/>
    <property type="evidence" value="ECO:0007669"/>
    <property type="project" value="InterPro"/>
</dbReference>
<evidence type="ECO:0000313" key="10">
    <source>
        <dbReference type="EMBL" id="ESZ95901.1"/>
    </source>
</evidence>
<comment type="similarity">
    <text evidence="4">Belongs to the ELP4 family.</text>
</comment>
<evidence type="ECO:0000256" key="6">
    <source>
        <dbReference type="ARBA" id="ARBA00022490"/>
    </source>
</evidence>
<dbReference type="Proteomes" id="UP000019487">
    <property type="component" value="Unassembled WGS sequence"/>
</dbReference>
<reference evidence="10 11" key="1">
    <citation type="journal article" date="2014" name="Genome Announc.">
        <title>Draft genome sequence of Sclerotinia borealis, a psychrophilic plant pathogenic fungus.</title>
        <authorList>
            <person name="Mardanov A.V."/>
            <person name="Beletsky A.V."/>
            <person name="Kadnikov V.V."/>
            <person name="Ignatov A.N."/>
            <person name="Ravin N.V."/>
        </authorList>
    </citation>
    <scope>NUCLEOTIDE SEQUENCE [LARGE SCALE GENOMIC DNA]</scope>
    <source>
        <strain evidence="11">F-4157</strain>
    </source>
</reference>
<accession>W9CJ72</accession>
<evidence type="ECO:0000256" key="3">
    <source>
        <dbReference type="ARBA" id="ARBA00005043"/>
    </source>
</evidence>
<feature type="compositionally biased region" description="Basic and acidic residues" evidence="9">
    <location>
        <begin position="108"/>
        <end position="132"/>
    </location>
</feature>
<sequence>MAFRKRNIAIPQPGISTPQTPITEKIVPIPGIRPSPLDGRPTTSTGTRSLDAILAGHAGLALGTSLLLEESGTTDFGGTLLKYYAAEGVLQGHHIHVLGMHPGWGRELPGEGKAEGVSSSRKDGQEKGKAADDRMKIAWRYERLGEFGASGARERNAAQSSTGTSGPPLIFCHDFDLSKRLIPPSSTQMHLIPTILRPDFEFADTTNETKSPFTPFLQHLSTHLTRTPATTIHRIIIPSLLSPAFYPSHASLPHHILPFLHALRALLRQHPTRLTIMLTLPLPLHPRTTALTRWIELLSDGVLEIAPFPSISIIPKATPSSSSKPAEEEPPQGMLKIHRLPIFHEKGGGSAGFAGDDLAFSLSRRKGLVIKPYSLPPVEDEGEEQKGGIDIDGKGGKATKIDIEF</sequence>
<dbReference type="HOGENOM" id="CLU_040685_0_0_1"/>
<dbReference type="UniPathway" id="UPA00988"/>
<keyword evidence="11" id="KW-1185">Reference proteome</keyword>
<name>W9CJ72_SCLBF</name>
<comment type="pathway">
    <text evidence="3">tRNA modification; 5-methoxycarbonylmethyl-2-thiouridine-tRNA biosynthesis.</text>
</comment>
<protein>
    <recommendedName>
        <fullName evidence="5">Elongator complex protein 4</fullName>
    </recommendedName>
</protein>
<dbReference type="CDD" id="cd19494">
    <property type="entry name" value="Elp4"/>
    <property type="match status" value="1"/>
</dbReference>
<dbReference type="Pfam" id="PF05625">
    <property type="entry name" value="PAXNEB"/>
    <property type="match status" value="1"/>
</dbReference>
<evidence type="ECO:0000256" key="5">
    <source>
        <dbReference type="ARBA" id="ARBA00020265"/>
    </source>
</evidence>
<dbReference type="GO" id="GO:0033588">
    <property type="term" value="C:elongator holoenzyme complex"/>
    <property type="evidence" value="ECO:0007669"/>
    <property type="project" value="InterPro"/>
</dbReference>
<evidence type="ECO:0000256" key="4">
    <source>
        <dbReference type="ARBA" id="ARBA00007573"/>
    </source>
</evidence>
<feature type="region of interest" description="Disordered" evidence="9">
    <location>
        <begin position="374"/>
        <end position="393"/>
    </location>
</feature>
<gene>
    <name evidence="10" type="ORF">SBOR_3714</name>
</gene>
<comment type="subcellular location">
    <subcellularLocation>
        <location evidence="2">Cytoplasm</location>
    </subcellularLocation>
    <subcellularLocation>
        <location evidence="1">Nucleus</location>
    </subcellularLocation>
</comment>
<dbReference type="AlphaFoldDB" id="W9CJ72"/>
<dbReference type="PANTHER" id="PTHR12896">
    <property type="entry name" value="PAX6 NEIGHBOR PROTEIN PAXNEB"/>
    <property type="match status" value="1"/>
</dbReference>
<evidence type="ECO:0000256" key="7">
    <source>
        <dbReference type="ARBA" id="ARBA00022694"/>
    </source>
</evidence>
<dbReference type="STRING" id="1432307.W9CJ72"/>
<evidence type="ECO:0000256" key="2">
    <source>
        <dbReference type="ARBA" id="ARBA00004496"/>
    </source>
</evidence>
<dbReference type="GO" id="GO:0005737">
    <property type="term" value="C:cytoplasm"/>
    <property type="evidence" value="ECO:0007669"/>
    <property type="project" value="UniProtKB-SubCell"/>
</dbReference>
<feature type="region of interest" description="Disordered" evidence="9">
    <location>
        <begin position="107"/>
        <end position="132"/>
    </location>
</feature>